<keyword evidence="3" id="KW-1185">Reference proteome</keyword>
<reference evidence="3" key="1">
    <citation type="submission" date="2021-01" db="EMBL/GenBank/DDBJ databases">
        <title>Caligus Genome Assembly.</title>
        <authorList>
            <person name="Gallardo-Escarate C."/>
        </authorList>
    </citation>
    <scope>NUCLEOTIDE SEQUENCE [LARGE SCALE GENOMIC DNA]</scope>
</reference>
<name>A0A7T8QVB1_CALRO</name>
<proteinExistence type="predicted"/>
<feature type="compositionally biased region" description="Polar residues" evidence="1">
    <location>
        <begin position="1"/>
        <end position="21"/>
    </location>
</feature>
<dbReference type="Proteomes" id="UP000595437">
    <property type="component" value="Chromosome 1"/>
</dbReference>
<accession>A0A7T8QVB1</accession>
<protein>
    <submittedName>
        <fullName evidence="2">Uncharacterized protein</fullName>
    </submittedName>
</protein>
<organism evidence="2 3">
    <name type="scientific">Caligus rogercresseyi</name>
    <name type="common">Sea louse</name>
    <dbReference type="NCBI Taxonomy" id="217165"/>
    <lineage>
        <taxon>Eukaryota</taxon>
        <taxon>Metazoa</taxon>
        <taxon>Ecdysozoa</taxon>
        <taxon>Arthropoda</taxon>
        <taxon>Crustacea</taxon>
        <taxon>Multicrustacea</taxon>
        <taxon>Hexanauplia</taxon>
        <taxon>Copepoda</taxon>
        <taxon>Siphonostomatoida</taxon>
        <taxon>Caligidae</taxon>
        <taxon>Caligus</taxon>
    </lineage>
</organism>
<evidence type="ECO:0000313" key="2">
    <source>
        <dbReference type="EMBL" id="QQP56392.1"/>
    </source>
</evidence>
<gene>
    <name evidence="2" type="ORF">FKW44_001038</name>
</gene>
<dbReference type="OrthoDB" id="7760607at2759"/>
<feature type="region of interest" description="Disordered" evidence="1">
    <location>
        <begin position="1"/>
        <end position="24"/>
    </location>
</feature>
<evidence type="ECO:0000256" key="1">
    <source>
        <dbReference type="SAM" id="MobiDB-lite"/>
    </source>
</evidence>
<sequence>MDLVTSLSFNPQVPVNASSSRPKSDKKHLCFYHRRFGAKAHKRLTRTFATLSWLQKTQLPPAYNNPIAGGQHK</sequence>
<dbReference type="AlphaFoldDB" id="A0A7T8QVB1"/>
<dbReference type="EMBL" id="CP045890">
    <property type="protein sequence ID" value="QQP56392.1"/>
    <property type="molecule type" value="Genomic_DNA"/>
</dbReference>
<evidence type="ECO:0000313" key="3">
    <source>
        <dbReference type="Proteomes" id="UP000595437"/>
    </source>
</evidence>